<feature type="region of interest" description="Disordered" evidence="8">
    <location>
        <begin position="811"/>
        <end position="850"/>
    </location>
</feature>
<dbReference type="GO" id="GO:0072666">
    <property type="term" value="P:establishment of protein localization to vacuole"/>
    <property type="evidence" value="ECO:0007669"/>
    <property type="project" value="UniProtKB-ARBA"/>
</dbReference>
<keyword evidence="6" id="KW-0175">Coiled coil</keyword>
<dbReference type="CDD" id="cd11685">
    <property type="entry name" value="UEV_TSG101-like"/>
    <property type="match status" value="1"/>
</dbReference>
<feature type="transmembrane region" description="Helical" evidence="9">
    <location>
        <begin position="630"/>
        <end position="654"/>
    </location>
</feature>
<proteinExistence type="inferred from homology"/>
<dbReference type="OrthoDB" id="5402633at2759"/>
<keyword evidence="13" id="KW-1185">Reference proteome</keyword>
<evidence type="ECO:0000256" key="1">
    <source>
        <dbReference type="ARBA" id="ARBA00004177"/>
    </source>
</evidence>
<evidence type="ECO:0000313" key="12">
    <source>
        <dbReference type="EMBL" id="KPM37747.1"/>
    </source>
</evidence>
<feature type="transmembrane region" description="Helical" evidence="9">
    <location>
        <begin position="559"/>
        <end position="576"/>
    </location>
</feature>
<dbReference type="PROSITE" id="PS51322">
    <property type="entry name" value="UEV"/>
    <property type="match status" value="1"/>
</dbReference>
<dbReference type="PANTHER" id="PTHR23306:SF3">
    <property type="entry name" value="TUMOR SUPPRESSOR PROTEIN 101"/>
    <property type="match status" value="1"/>
</dbReference>
<reference evidence="12 13" key="1">
    <citation type="submission" date="2015-09" db="EMBL/GenBank/DDBJ databases">
        <title>Draft genome of a European isolate of the apple canker pathogen Neonectria ditissima.</title>
        <authorList>
            <person name="Gomez-Cortecero A."/>
            <person name="Harrison R.J."/>
            <person name="Armitage A.D."/>
        </authorList>
    </citation>
    <scope>NUCLEOTIDE SEQUENCE [LARGE SCALE GENOMIC DNA]</scope>
    <source>
        <strain evidence="12 13">R09/05</strain>
    </source>
</reference>
<dbReference type="EMBL" id="LKCW01000155">
    <property type="protein sequence ID" value="KPM37747.1"/>
    <property type="molecule type" value="Genomic_DNA"/>
</dbReference>
<name>A0A0P7AWF2_9HYPO</name>
<dbReference type="PRINTS" id="PR00250">
    <property type="entry name" value="GPCRSTE2"/>
</dbReference>
<dbReference type="PROSITE" id="PS51312">
    <property type="entry name" value="SB"/>
    <property type="match status" value="1"/>
</dbReference>
<dbReference type="InterPro" id="IPR000366">
    <property type="entry name" value="GPCR_STE2"/>
</dbReference>
<keyword evidence="5 7" id="KW-0653">Protein transport</keyword>
<dbReference type="GO" id="GO:0004932">
    <property type="term" value="F:mating-type factor pheromone receptor activity"/>
    <property type="evidence" value="ECO:0007669"/>
    <property type="project" value="InterPro"/>
</dbReference>
<sequence length="900" mass="98887">MPVQQHVLNWLYSVLTSEYHDVNRAYNDVAQALTQYPSLAPRTDVHTFSHGANALLLHLSGTLPVNFRGTTYRFPVSIWVPHAYPREPPMVYVVPTETMMIRPGQHVDPQGLIYHPYLVRWAEFWHKSNLQDLLGIVTDIFAKEPPVISRQQALPTQSPKPGPTPPPVPPLPPGMAPRPTTHDQPATEQQRPPPPPPKAPQSALSNPQNSSPAGPPLPPHPQGSHADPHRPSRYDSAPPLPPQANSAEHLDSRFARPPVQYQASHAPLRENAGPVQAQYFNPGQPPPQRQWQSQQHQTWNQTSPPPQPQAVAPPPPDLLDEPLTLNVPTASTITAPPIPPNPEKDALLRQLAQTLCAVRVRSRQQNDSSMAGLQAQRTAMLSAMPALQAETGQLAQLGNVLSSNSHILHEALHKADSVIEGSRSHPVPDVDELLVAPTVVANQLYTLVAEERALGDAIFMLGRAVERGRISPAVFAKMTRSLAREWYLKKALVLAISFDLNVSATPSFILSKTFATMSDFDPFNQNVTFLAGDGKTPLSIPMAQIDGFHNETASVCINYGAQLGACIIMLATLLVLTPSSKFRRPSSILQITGLVLCTLRMALLSAWYPSPFTGFYTFWSGDYSYVSDQWFAASVAANTSSLFLVMAVEAALMHQAWTMVKLWPNLWKYTLAVLSAFITLFTIGWRIAFTVVQNEAILSLTPPESMRWLIHSMIITNLISICWFCAIFNIKLIMHLIGNRGVLPSYKNMTPMEVLIATNGVLMVVPVIFAGLEWGHFPNFESASLTLTSVVIILPLGTLAAQRMAQTTNLSYPSADSSGRYPNVPGTGSSTQPFKTASFSTNRTGNDAQGSLLSRCEAGMASHDRRDSTGFELGKLSQRIEPHGSHVRVDRNLVQHEERV</sequence>
<keyword evidence="9" id="KW-0472">Membrane</keyword>
<evidence type="ECO:0000256" key="2">
    <source>
        <dbReference type="ARBA" id="ARBA00009594"/>
    </source>
</evidence>
<organism evidence="12 13">
    <name type="scientific">Neonectria ditissima</name>
    <dbReference type="NCBI Taxonomy" id="78410"/>
    <lineage>
        <taxon>Eukaryota</taxon>
        <taxon>Fungi</taxon>
        <taxon>Dikarya</taxon>
        <taxon>Ascomycota</taxon>
        <taxon>Pezizomycotina</taxon>
        <taxon>Sordariomycetes</taxon>
        <taxon>Hypocreomycetidae</taxon>
        <taxon>Hypocreales</taxon>
        <taxon>Nectriaceae</taxon>
        <taxon>Neonectria</taxon>
    </lineage>
</organism>
<feature type="domain" description="SB" evidence="10">
    <location>
        <begin position="438"/>
        <end position="506"/>
    </location>
</feature>
<accession>A0A0P7AWF2</accession>
<feature type="region of interest" description="Disordered" evidence="8">
    <location>
        <begin position="275"/>
        <end position="319"/>
    </location>
</feature>
<dbReference type="InterPro" id="IPR037202">
    <property type="entry name" value="ESCRT_assembly_dom"/>
</dbReference>
<feature type="compositionally biased region" description="Pro residues" evidence="8">
    <location>
        <begin position="303"/>
        <end position="317"/>
    </location>
</feature>
<dbReference type="Pfam" id="PF09454">
    <property type="entry name" value="Vps23_core"/>
    <property type="match status" value="1"/>
</dbReference>
<keyword evidence="9" id="KW-0812">Transmembrane</keyword>
<keyword evidence="9" id="KW-1133">Transmembrane helix</keyword>
<feature type="domain" description="UEV" evidence="11">
    <location>
        <begin position="6"/>
        <end position="151"/>
    </location>
</feature>
<dbReference type="GO" id="GO:0043162">
    <property type="term" value="P:ubiquitin-dependent protein catabolic process via the multivesicular body sorting pathway"/>
    <property type="evidence" value="ECO:0007669"/>
    <property type="project" value="UniProtKB-ARBA"/>
</dbReference>
<dbReference type="InterPro" id="IPR017916">
    <property type="entry name" value="SB_dom"/>
</dbReference>
<evidence type="ECO:0000313" key="13">
    <source>
        <dbReference type="Proteomes" id="UP000050424"/>
    </source>
</evidence>
<dbReference type="Gene3D" id="1.10.287.920">
    <property type="entry name" value="Pheromone alpha factor receptor"/>
    <property type="match status" value="1"/>
</dbReference>
<dbReference type="CDD" id="cd14939">
    <property type="entry name" value="7tmD_STE2"/>
    <property type="match status" value="1"/>
</dbReference>
<feature type="compositionally biased region" description="Low complexity" evidence="8">
    <location>
        <begin position="200"/>
        <end position="212"/>
    </location>
</feature>
<evidence type="ECO:0000259" key="11">
    <source>
        <dbReference type="PROSITE" id="PS51322"/>
    </source>
</evidence>
<comment type="caution">
    <text evidence="12">The sequence shown here is derived from an EMBL/GenBank/DDBJ whole genome shotgun (WGS) entry which is preliminary data.</text>
</comment>
<feature type="transmembrane region" description="Helical" evidence="9">
    <location>
        <begin position="708"/>
        <end position="733"/>
    </location>
</feature>
<evidence type="ECO:0000256" key="4">
    <source>
        <dbReference type="ARBA" id="ARBA00022753"/>
    </source>
</evidence>
<dbReference type="SUPFAM" id="SSF140111">
    <property type="entry name" value="Endosomal sorting complex assembly domain"/>
    <property type="match status" value="1"/>
</dbReference>
<dbReference type="STRING" id="78410.A0A0P7AWF2"/>
<protein>
    <recommendedName>
        <fullName evidence="14">UEV domain-containing protein</fullName>
    </recommendedName>
</protein>
<dbReference type="Gene3D" id="6.10.140.820">
    <property type="match status" value="1"/>
</dbReference>
<comment type="similarity">
    <text evidence="2">Belongs to the ubiquitin-conjugating enzyme family. UEV subfamily.</text>
</comment>
<evidence type="ECO:0000256" key="5">
    <source>
        <dbReference type="ARBA" id="ARBA00022927"/>
    </source>
</evidence>
<dbReference type="Pfam" id="PF02116">
    <property type="entry name" value="STE2"/>
    <property type="match status" value="1"/>
</dbReference>
<dbReference type="InterPro" id="IPR052070">
    <property type="entry name" value="ESCRT-I_UEV_domain"/>
</dbReference>
<keyword evidence="3 7" id="KW-0813">Transport</keyword>
<evidence type="ECO:0000256" key="9">
    <source>
        <dbReference type="SAM" id="Phobius"/>
    </source>
</evidence>
<feature type="compositionally biased region" description="Polar residues" evidence="8">
    <location>
        <begin position="826"/>
        <end position="850"/>
    </location>
</feature>
<evidence type="ECO:0000256" key="6">
    <source>
        <dbReference type="ARBA" id="ARBA00023054"/>
    </source>
</evidence>
<feature type="transmembrane region" description="Helical" evidence="9">
    <location>
        <begin position="666"/>
        <end position="688"/>
    </location>
</feature>
<evidence type="ECO:0000256" key="3">
    <source>
        <dbReference type="ARBA" id="ARBA00022448"/>
    </source>
</evidence>
<dbReference type="InterPro" id="IPR027458">
    <property type="entry name" value="STE2_TM1-TM2_sf"/>
</dbReference>
<dbReference type="GO" id="GO:0006886">
    <property type="term" value="P:intracellular protein transport"/>
    <property type="evidence" value="ECO:0007669"/>
    <property type="project" value="UniProtKB-ARBA"/>
</dbReference>
<dbReference type="SUPFAM" id="SSF54495">
    <property type="entry name" value="UBC-like"/>
    <property type="match status" value="1"/>
</dbReference>
<dbReference type="InterPro" id="IPR008883">
    <property type="entry name" value="UEV_N"/>
</dbReference>
<evidence type="ECO:0000259" key="10">
    <source>
        <dbReference type="PROSITE" id="PS51312"/>
    </source>
</evidence>
<evidence type="ECO:0000256" key="7">
    <source>
        <dbReference type="PROSITE-ProRule" id="PRU00644"/>
    </source>
</evidence>
<evidence type="ECO:0000256" key="8">
    <source>
        <dbReference type="SAM" id="MobiDB-lite"/>
    </source>
</evidence>
<dbReference type="Gene3D" id="3.10.110.10">
    <property type="entry name" value="Ubiquitin Conjugating Enzyme"/>
    <property type="match status" value="1"/>
</dbReference>
<feature type="transmembrane region" description="Helical" evidence="9">
    <location>
        <begin position="783"/>
        <end position="801"/>
    </location>
</feature>
<dbReference type="PANTHER" id="PTHR23306">
    <property type="entry name" value="TUMOR SUSCEPTIBILITY GENE 101 PROTEIN-RELATED"/>
    <property type="match status" value="1"/>
</dbReference>
<dbReference type="GO" id="GO:0043130">
    <property type="term" value="F:ubiquitin binding"/>
    <property type="evidence" value="ECO:0007669"/>
    <property type="project" value="TreeGrafter"/>
</dbReference>
<feature type="compositionally biased region" description="Low complexity" evidence="8">
    <location>
        <begin position="289"/>
        <end position="302"/>
    </location>
</feature>
<keyword evidence="4" id="KW-0967">Endosome</keyword>
<comment type="subcellular location">
    <subcellularLocation>
        <location evidence="1">Endosome</location>
    </subcellularLocation>
</comment>
<feature type="region of interest" description="Disordered" evidence="8">
    <location>
        <begin position="151"/>
        <end position="247"/>
    </location>
</feature>
<dbReference type="GO" id="GO:0000813">
    <property type="term" value="C:ESCRT I complex"/>
    <property type="evidence" value="ECO:0007669"/>
    <property type="project" value="TreeGrafter"/>
</dbReference>
<feature type="transmembrane region" description="Helical" evidence="9">
    <location>
        <begin position="588"/>
        <end position="610"/>
    </location>
</feature>
<dbReference type="AlphaFoldDB" id="A0A0P7AWF2"/>
<dbReference type="Pfam" id="PF05743">
    <property type="entry name" value="UEV"/>
    <property type="match status" value="1"/>
</dbReference>
<dbReference type="InterPro" id="IPR016135">
    <property type="entry name" value="UBQ-conjugating_enzyme/RWD"/>
</dbReference>
<dbReference type="Proteomes" id="UP000050424">
    <property type="component" value="Unassembled WGS sequence"/>
</dbReference>
<gene>
    <name evidence="12" type="ORF">AK830_g8817</name>
</gene>
<evidence type="ECO:0008006" key="14">
    <source>
        <dbReference type="Google" id="ProtNLM"/>
    </source>
</evidence>
<feature type="compositionally biased region" description="Pro residues" evidence="8">
    <location>
        <begin position="158"/>
        <end position="176"/>
    </location>
</feature>
<feature type="transmembrane region" description="Helical" evidence="9">
    <location>
        <begin position="754"/>
        <end position="777"/>
    </location>
</feature>